<organism evidence="1 2">
    <name type="scientific">Paenibacillus baimaensis</name>
    <dbReference type="NCBI Taxonomy" id="2982185"/>
    <lineage>
        <taxon>Bacteria</taxon>
        <taxon>Bacillati</taxon>
        <taxon>Bacillota</taxon>
        <taxon>Bacilli</taxon>
        <taxon>Bacillales</taxon>
        <taxon>Paenibacillaceae</taxon>
        <taxon>Paenibacillus</taxon>
    </lineage>
</organism>
<protein>
    <submittedName>
        <fullName evidence="1">Uncharacterized protein</fullName>
    </submittedName>
</protein>
<dbReference type="Proteomes" id="UP001652445">
    <property type="component" value="Unassembled WGS sequence"/>
</dbReference>
<proteinExistence type="predicted"/>
<reference evidence="1 2" key="1">
    <citation type="submission" date="2022-09" db="EMBL/GenBank/DDBJ databases">
        <authorList>
            <person name="Han X.L."/>
            <person name="Wang Q."/>
            <person name="Lu T."/>
        </authorList>
    </citation>
    <scope>NUCLEOTIDE SEQUENCE [LARGE SCALE GENOMIC DNA]</scope>
    <source>
        <strain evidence="1 2">WQ 127069</strain>
    </source>
</reference>
<name>A0ABT2UTN2_9BACL</name>
<evidence type="ECO:0000313" key="1">
    <source>
        <dbReference type="EMBL" id="MCU6798010.1"/>
    </source>
</evidence>
<dbReference type="EMBL" id="JAOQIO010000124">
    <property type="protein sequence ID" value="MCU6798010.1"/>
    <property type="molecule type" value="Genomic_DNA"/>
</dbReference>
<sequence>MTKGRYACKSAQQKYKQELEPPKLYAYFTGSGWDGIISNSESDQINDIVKHSLSLRGITLKT</sequence>
<keyword evidence="2" id="KW-1185">Reference proteome</keyword>
<dbReference type="RefSeq" id="WP_262688691.1">
    <property type="nucleotide sequence ID" value="NZ_JAOQIO010000124.1"/>
</dbReference>
<gene>
    <name evidence="1" type="ORF">OB236_38385</name>
</gene>
<comment type="caution">
    <text evidence="1">The sequence shown here is derived from an EMBL/GenBank/DDBJ whole genome shotgun (WGS) entry which is preliminary data.</text>
</comment>
<accession>A0ABT2UTN2</accession>
<evidence type="ECO:0000313" key="2">
    <source>
        <dbReference type="Proteomes" id="UP001652445"/>
    </source>
</evidence>